<proteinExistence type="predicted"/>
<protein>
    <submittedName>
        <fullName evidence="1">Uncharacterized protein</fullName>
    </submittedName>
</protein>
<evidence type="ECO:0000313" key="2">
    <source>
        <dbReference type="Proteomes" id="UP000076407"/>
    </source>
</evidence>
<keyword evidence="2" id="KW-1185">Reference proteome</keyword>
<dbReference type="EnsemblMetazoa" id="AQUA014127-RA">
    <property type="protein sequence ID" value="AQUA014127-PA"/>
    <property type="gene ID" value="AQUA014127"/>
</dbReference>
<evidence type="ECO:0000313" key="1">
    <source>
        <dbReference type="EnsemblMetazoa" id="AQUA014127-PA"/>
    </source>
</evidence>
<name>A0A182XQI8_ANOQN</name>
<organism evidence="1 2">
    <name type="scientific">Anopheles quadriannulatus</name>
    <name type="common">Mosquito</name>
    <dbReference type="NCBI Taxonomy" id="34691"/>
    <lineage>
        <taxon>Eukaryota</taxon>
        <taxon>Metazoa</taxon>
        <taxon>Ecdysozoa</taxon>
        <taxon>Arthropoda</taxon>
        <taxon>Hexapoda</taxon>
        <taxon>Insecta</taxon>
        <taxon>Pterygota</taxon>
        <taxon>Neoptera</taxon>
        <taxon>Endopterygota</taxon>
        <taxon>Diptera</taxon>
        <taxon>Nematocera</taxon>
        <taxon>Culicoidea</taxon>
        <taxon>Culicidae</taxon>
        <taxon>Anophelinae</taxon>
        <taxon>Anopheles</taxon>
    </lineage>
</organism>
<dbReference type="Proteomes" id="UP000076407">
    <property type="component" value="Unassembled WGS sequence"/>
</dbReference>
<accession>A0A182XQI8</accession>
<reference evidence="1" key="1">
    <citation type="submission" date="2020-05" db="UniProtKB">
        <authorList>
            <consortium name="EnsemblMetazoa"/>
        </authorList>
    </citation>
    <scope>IDENTIFICATION</scope>
    <source>
        <strain evidence="1">SANGQUA</strain>
    </source>
</reference>
<dbReference type="AlphaFoldDB" id="A0A182XQI8"/>
<sequence length="24" mass="2795">MENKVPTKYPSVWLLLLAVKCAKY</sequence>